<dbReference type="UniPathway" id="UPA00665"/>
<dbReference type="PANTHER" id="PTHR33695">
    <property type="entry name" value="LIPOPROTEIN SIGNAL PEPTIDASE"/>
    <property type="match status" value="1"/>
</dbReference>
<feature type="transmembrane region" description="Helical" evidence="9">
    <location>
        <begin position="104"/>
        <end position="124"/>
    </location>
</feature>
<keyword evidence="7 9" id="KW-1133">Transmembrane helix</keyword>
<keyword evidence="2 9" id="KW-1003">Cell membrane</keyword>
<evidence type="ECO:0000256" key="10">
    <source>
        <dbReference type="RuleBase" id="RU004181"/>
    </source>
</evidence>
<comment type="caution">
    <text evidence="9">Lacks conserved residue(s) required for the propagation of feature annotation.</text>
</comment>
<keyword evidence="3 9" id="KW-0645">Protease</keyword>
<gene>
    <name evidence="9" type="primary">lspA</name>
    <name evidence="11" type="ORF">HPC62_14630</name>
</gene>
<dbReference type="GO" id="GO:0004190">
    <property type="term" value="F:aspartic-type endopeptidase activity"/>
    <property type="evidence" value="ECO:0007669"/>
    <property type="project" value="UniProtKB-UniRule"/>
</dbReference>
<dbReference type="GO" id="GO:0006508">
    <property type="term" value="P:proteolysis"/>
    <property type="evidence" value="ECO:0007669"/>
    <property type="project" value="UniProtKB-KW"/>
</dbReference>
<evidence type="ECO:0000256" key="7">
    <source>
        <dbReference type="ARBA" id="ARBA00022989"/>
    </source>
</evidence>
<feature type="transmembrane region" description="Helical" evidence="9">
    <location>
        <begin position="78"/>
        <end position="97"/>
    </location>
</feature>
<keyword evidence="5 9" id="KW-0064">Aspartyl protease</keyword>
<dbReference type="EC" id="3.4.23.36" evidence="9"/>
<evidence type="ECO:0000256" key="4">
    <source>
        <dbReference type="ARBA" id="ARBA00022692"/>
    </source>
</evidence>
<feature type="transmembrane region" description="Helical" evidence="9">
    <location>
        <begin position="17"/>
        <end position="36"/>
    </location>
</feature>
<comment type="subcellular location">
    <subcellularLocation>
        <location evidence="9">Cell membrane</location>
        <topology evidence="9">Multi-pass membrane protein</topology>
    </subcellularLocation>
</comment>
<comment type="pathway">
    <text evidence="9">Protein modification; lipoprotein biosynthesis (signal peptide cleavage).</text>
</comment>
<proteinExistence type="inferred from homology"/>
<evidence type="ECO:0000256" key="8">
    <source>
        <dbReference type="ARBA" id="ARBA00023136"/>
    </source>
</evidence>
<feature type="transmembrane region" description="Helical" evidence="9">
    <location>
        <begin position="144"/>
        <end position="169"/>
    </location>
</feature>
<name>A0A6M8BEJ6_9CYAN</name>
<comment type="catalytic activity">
    <reaction evidence="9">
        <text>Release of signal peptides from bacterial membrane prolipoproteins. Hydrolyzes -Xaa-Yaa-Zaa-|-(S,diacylglyceryl)Cys-, in which Xaa is hydrophobic (preferably Leu), and Yaa (Ala or Ser) and Zaa (Gly or Ala) have small, neutral side chains.</text>
        <dbReference type="EC" id="3.4.23.36"/>
    </reaction>
</comment>
<keyword evidence="4 9" id="KW-0812">Transmembrane</keyword>
<feature type="active site" evidence="9">
    <location>
        <position position="150"/>
    </location>
</feature>
<dbReference type="PANTHER" id="PTHR33695:SF1">
    <property type="entry name" value="LIPOPROTEIN SIGNAL PEPTIDASE"/>
    <property type="match status" value="1"/>
</dbReference>
<evidence type="ECO:0000256" key="3">
    <source>
        <dbReference type="ARBA" id="ARBA00022670"/>
    </source>
</evidence>
<keyword evidence="12" id="KW-1185">Reference proteome</keyword>
<reference evidence="11 12" key="1">
    <citation type="submission" date="2020-05" db="EMBL/GenBank/DDBJ databases">
        <title>Complete genome sequence of of a novel Thermoleptolyngbya strain isolated from hot springs of Ganzi, Sichuan China.</title>
        <authorList>
            <person name="Tang J."/>
            <person name="Daroch M."/>
            <person name="Li L."/>
            <person name="Waleron K."/>
            <person name="Waleron M."/>
            <person name="Waleron M."/>
        </authorList>
    </citation>
    <scope>NUCLEOTIDE SEQUENCE [LARGE SCALE GENOMIC DNA]</scope>
    <source>
        <strain evidence="11 12">PKUAC-SCTA183</strain>
    </source>
</reference>
<sequence length="177" mass="20085">MLRAKTFMTETRARNRWAWIIGLAGGVLGFLIQVLIRKAFEEQLLSKTLPLIPGVFHLTYLKNPGAAFSFFDSNLTSWTLWLRLISMGIIAVVTLLFSRFRKEMILPLQVGLGLLLAGGISNTVEQILYGDIAIYLDWRSPPLPIFNLADIAVRLGSFVTNISILYWLLSTLIRRFR</sequence>
<organism evidence="11 12">
    <name type="scientific">Thermoleptolyngbya sichuanensis A183</name>
    <dbReference type="NCBI Taxonomy" id="2737172"/>
    <lineage>
        <taxon>Bacteria</taxon>
        <taxon>Bacillati</taxon>
        <taxon>Cyanobacteriota</taxon>
        <taxon>Cyanophyceae</taxon>
        <taxon>Oculatellales</taxon>
        <taxon>Oculatellaceae</taxon>
        <taxon>Thermoleptolyngbya</taxon>
        <taxon>Thermoleptolyngbya sichuanensis</taxon>
    </lineage>
</organism>
<dbReference type="Proteomes" id="UP000505210">
    <property type="component" value="Chromosome"/>
</dbReference>
<dbReference type="RefSeq" id="WP_172356830.1">
    <property type="nucleotide sequence ID" value="NZ_CP053661.1"/>
</dbReference>
<dbReference type="AlphaFoldDB" id="A0A6M8BEJ6"/>
<dbReference type="PRINTS" id="PR00781">
    <property type="entry name" value="LIPOSIGPTASE"/>
</dbReference>
<evidence type="ECO:0000256" key="2">
    <source>
        <dbReference type="ARBA" id="ARBA00022475"/>
    </source>
</evidence>
<evidence type="ECO:0000256" key="9">
    <source>
        <dbReference type="HAMAP-Rule" id="MF_00161"/>
    </source>
</evidence>
<keyword evidence="6 9" id="KW-0378">Hydrolase</keyword>
<evidence type="ECO:0000313" key="11">
    <source>
        <dbReference type="EMBL" id="QKD83267.1"/>
    </source>
</evidence>
<keyword evidence="8 9" id="KW-0472">Membrane</keyword>
<protein>
    <recommendedName>
        <fullName evidence="9">Lipoprotein signal peptidase</fullName>
        <ecNumber evidence="9">3.4.23.36</ecNumber>
    </recommendedName>
    <alternativeName>
        <fullName evidence="9">Prolipoprotein signal peptidase</fullName>
    </alternativeName>
    <alternativeName>
        <fullName evidence="9">Signal peptidase II</fullName>
        <shortName evidence="9">SPase II</shortName>
    </alternativeName>
</protein>
<comment type="function">
    <text evidence="9">This protein specifically catalyzes the removal of signal peptides from prolipoproteins.</text>
</comment>
<evidence type="ECO:0000256" key="6">
    <source>
        <dbReference type="ARBA" id="ARBA00022801"/>
    </source>
</evidence>
<dbReference type="HAMAP" id="MF_00161">
    <property type="entry name" value="LspA"/>
    <property type="match status" value="1"/>
</dbReference>
<dbReference type="Pfam" id="PF01252">
    <property type="entry name" value="Peptidase_A8"/>
    <property type="match status" value="1"/>
</dbReference>
<dbReference type="GO" id="GO:0005886">
    <property type="term" value="C:plasma membrane"/>
    <property type="evidence" value="ECO:0007669"/>
    <property type="project" value="UniProtKB-SubCell"/>
</dbReference>
<evidence type="ECO:0000313" key="12">
    <source>
        <dbReference type="Proteomes" id="UP000505210"/>
    </source>
</evidence>
<dbReference type="InterPro" id="IPR001872">
    <property type="entry name" value="Peptidase_A8"/>
</dbReference>
<dbReference type="KEGG" id="theu:HPC62_14630"/>
<comment type="similarity">
    <text evidence="1 9 10">Belongs to the peptidase A8 family.</text>
</comment>
<evidence type="ECO:0000256" key="5">
    <source>
        <dbReference type="ARBA" id="ARBA00022750"/>
    </source>
</evidence>
<dbReference type="EMBL" id="CP053661">
    <property type="protein sequence ID" value="QKD83267.1"/>
    <property type="molecule type" value="Genomic_DNA"/>
</dbReference>
<evidence type="ECO:0000256" key="1">
    <source>
        <dbReference type="ARBA" id="ARBA00006139"/>
    </source>
</evidence>
<accession>A0A6M8BEJ6</accession>